<evidence type="ECO:0000313" key="7">
    <source>
        <dbReference type="EMBL" id="MCT4796732.1"/>
    </source>
</evidence>
<sequence length="508" mass="56400">MLKDFPSSFWRDAAKDDPTTSVHQDVTAEVAVVGAGIVGVVAALELAEQGKQVVLIEAARFGTGTTGYTTAKVSAQHGVIYAELIKTLGEEKARLYYDANIEALQFLEGQVESLGIDCDLERQHAYMYADSSSSAAKLLEKEDEAYATLGIDGGDATDEVNELLPYTVKKATVMHDQLQFHPVKYLQGLMKRFLELGGTFYEMTRVTGIEYGSPNRLTTEAGHTVTAKDVVVATHYPFNDFKGFYFSKMEVERSYVVSAEIPSAQFPEGMFISVDSPHRSLRHVKLDNGQKMAMFGGENHLSGHEKETFKCYENLGEFAHRHFGLESFTHHWSAQDLITLDKVPYIGRMTDDTPHVFVATGFSKWGMSQGIIAARVITDLIMQRRNRYEDLYDPSRSKWKLSDAARFVKTNADVAKELIKGKVKPAEKSLDELGFDEGAIVDHDGEHVAAYRDVDGNVTLVGSACTHMGCTVNWNQAERSWDCPCHGSRFKPNGEVIEGPAVKNLPRK</sequence>
<dbReference type="Gene3D" id="3.50.50.60">
    <property type="entry name" value="FAD/NAD(P)-binding domain"/>
    <property type="match status" value="1"/>
</dbReference>
<evidence type="ECO:0000256" key="5">
    <source>
        <dbReference type="ARBA" id="ARBA00023157"/>
    </source>
</evidence>
<dbReference type="PRINTS" id="PR00162">
    <property type="entry name" value="RIESKE"/>
</dbReference>
<dbReference type="Pfam" id="PF00355">
    <property type="entry name" value="Rieske"/>
    <property type="match status" value="1"/>
</dbReference>
<keyword evidence="1" id="KW-0001">2Fe-2S</keyword>
<dbReference type="PROSITE" id="PS51296">
    <property type="entry name" value="RIESKE"/>
    <property type="match status" value="1"/>
</dbReference>
<protein>
    <submittedName>
        <fullName evidence="7">FAD-dependent oxidoreductase</fullName>
    </submittedName>
</protein>
<dbReference type="EMBL" id="JANIEK010000098">
    <property type="protein sequence ID" value="MCT4796732.1"/>
    <property type="molecule type" value="Genomic_DNA"/>
</dbReference>
<dbReference type="PANTHER" id="PTHR13847">
    <property type="entry name" value="SARCOSINE DEHYDROGENASE-RELATED"/>
    <property type="match status" value="1"/>
</dbReference>
<keyword evidence="8" id="KW-1185">Reference proteome</keyword>
<feature type="domain" description="Rieske" evidence="6">
    <location>
        <begin position="425"/>
        <end position="508"/>
    </location>
</feature>
<evidence type="ECO:0000256" key="2">
    <source>
        <dbReference type="ARBA" id="ARBA00022723"/>
    </source>
</evidence>
<comment type="caution">
    <text evidence="7">The sequence shown here is derived from an EMBL/GenBank/DDBJ whole genome shotgun (WGS) entry which is preliminary data.</text>
</comment>
<dbReference type="InterPro" id="IPR036922">
    <property type="entry name" value="Rieske_2Fe-2S_sf"/>
</dbReference>
<dbReference type="InterPro" id="IPR038010">
    <property type="entry name" value="YhfW_C"/>
</dbReference>
<dbReference type="SUPFAM" id="SSF51971">
    <property type="entry name" value="Nucleotide-binding domain"/>
    <property type="match status" value="1"/>
</dbReference>
<keyword evidence="3" id="KW-0408">Iron</keyword>
<proteinExistence type="predicted"/>
<dbReference type="InterPro" id="IPR036188">
    <property type="entry name" value="FAD/NAD-bd_sf"/>
</dbReference>
<organism evidence="7 8">
    <name type="scientific">Exiguobacterium alkaliphilum</name>
    <dbReference type="NCBI Taxonomy" id="1428684"/>
    <lineage>
        <taxon>Bacteria</taxon>
        <taxon>Bacillati</taxon>
        <taxon>Bacillota</taxon>
        <taxon>Bacilli</taxon>
        <taxon>Bacillales</taxon>
        <taxon>Bacillales Family XII. Incertae Sedis</taxon>
        <taxon>Exiguobacterium</taxon>
    </lineage>
</organism>
<evidence type="ECO:0000313" key="8">
    <source>
        <dbReference type="Proteomes" id="UP001206821"/>
    </source>
</evidence>
<evidence type="ECO:0000256" key="1">
    <source>
        <dbReference type="ARBA" id="ARBA00022714"/>
    </source>
</evidence>
<dbReference type="RefSeq" id="WP_034818054.1">
    <property type="nucleotide sequence ID" value="NZ_JANIEK010000098.1"/>
</dbReference>
<evidence type="ECO:0000259" key="6">
    <source>
        <dbReference type="PROSITE" id="PS51296"/>
    </source>
</evidence>
<dbReference type="SUPFAM" id="SSF50022">
    <property type="entry name" value="ISP domain"/>
    <property type="match status" value="1"/>
</dbReference>
<dbReference type="InterPro" id="IPR006076">
    <property type="entry name" value="FAD-dep_OxRdtase"/>
</dbReference>
<evidence type="ECO:0000256" key="4">
    <source>
        <dbReference type="ARBA" id="ARBA00023014"/>
    </source>
</evidence>
<dbReference type="InterPro" id="IPR005805">
    <property type="entry name" value="Rieske_Fe-S_prot_C"/>
</dbReference>
<dbReference type="Gene3D" id="3.30.9.10">
    <property type="entry name" value="D-Amino Acid Oxidase, subunit A, domain 2"/>
    <property type="match status" value="1"/>
</dbReference>
<dbReference type="Pfam" id="PF01266">
    <property type="entry name" value="DAO"/>
    <property type="match status" value="1"/>
</dbReference>
<reference evidence="7 8" key="1">
    <citation type="submission" date="2022-07" db="EMBL/GenBank/DDBJ databases">
        <title>Genomic and pangenome structural analysis of the polyextremophile Exiguobacterium.</title>
        <authorList>
            <person name="Shen L."/>
        </authorList>
    </citation>
    <scope>NUCLEOTIDE SEQUENCE [LARGE SCALE GENOMIC DNA]</scope>
    <source>
        <strain evidence="7 8">12_1</strain>
    </source>
</reference>
<dbReference type="Gene3D" id="2.102.10.10">
    <property type="entry name" value="Rieske [2Fe-2S] iron-sulphur domain"/>
    <property type="match status" value="1"/>
</dbReference>
<accession>A0ABT2L0R1</accession>
<keyword evidence="4" id="KW-0411">Iron-sulfur</keyword>
<dbReference type="Proteomes" id="UP001206821">
    <property type="component" value="Unassembled WGS sequence"/>
</dbReference>
<keyword evidence="2" id="KW-0479">Metal-binding</keyword>
<dbReference type="InterPro" id="IPR017941">
    <property type="entry name" value="Rieske_2Fe-2S"/>
</dbReference>
<name>A0ABT2L0R1_9BACL</name>
<dbReference type="PANTHER" id="PTHR13847:SF274">
    <property type="entry name" value="RIESKE 2FE-2S IRON-SULFUR PROTEIN YHFW-RELATED"/>
    <property type="match status" value="1"/>
</dbReference>
<evidence type="ECO:0000256" key="3">
    <source>
        <dbReference type="ARBA" id="ARBA00023004"/>
    </source>
</evidence>
<keyword evidence="5" id="KW-1015">Disulfide bond</keyword>
<gene>
    <name evidence="7" type="ORF">NQG31_14375</name>
</gene>
<dbReference type="CDD" id="cd03477">
    <property type="entry name" value="Rieske_YhfW_C"/>
    <property type="match status" value="1"/>
</dbReference>